<keyword evidence="5" id="KW-1133">Transmembrane helix</keyword>
<evidence type="ECO:0000256" key="2">
    <source>
        <dbReference type="ARBA" id="ARBA00023157"/>
    </source>
</evidence>
<accession>A0AAU9WHG4</accession>
<dbReference type="EMBL" id="CALNXJ010000014">
    <property type="protein sequence ID" value="CAH3115127.1"/>
    <property type="molecule type" value="Genomic_DNA"/>
</dbReference>
<dbReference type="SMART" id="SM00042">
    <property type="entry name" value="CUB"/>
    <property type="match status" value="1"/>
</dbReference>
<gene>
    <name evidence="7" type="ORF">PMEA_00005889</name>
</gene>
<comment type="caution">
    <text evidence="3">Lacks conserved residue(s) required for the propagation of feature annotation.</text>
</comment>
<dbReference type="PANTHER" id="PTHR24251">
    <property type="entry name" value="OVOCHYMASE-RELATED"/>
    <property type="match status" value="1"/>
</dbReference>
<keyword evidence="8" id="KW-1185">Reference proteome</keyword>
<dbReference type="SUPFAM" id="SSF49854">
    <property type="entry name" value="Spermadhesin, CUB domain"/>
    <property type="match status" value="1"/>
</dbReference>
<evidence type="ECO:0000256" key="1">
    <source>
        <dbReference type="ARBA" id="ARBA00022737"/>
    </source>
</evidence>
<dbReference type="Proteomes" id="UP001159428">
    <property type="component" value="Unassembled WGS sequence"/>
</dbReference>
<evidence type="ECO:0000259" key="6">
    <source>
        <dbReference type="PROSITE" id="PS01180"/>
    </source>
</evidence>
<evidence type="ECO:0000256" key="3">
    <source>
        <dbReference type="PROSITE-ProRule" id="PRU00059"/>
    </source>
</evidence>
<feature type="transmembrane region" description="Helical" evidence="5">
    <location>
        <begin position="183"/>
        <end position="203"/>
    </location>
</feature>
<name>A0AAU9WHG4_9CNID</name>
<feature type="region of interest" description="Disordered" evidence="4">
    <location>
        <begin position="274"/>
        <end position="304"/>
    </location>
</feature>
<keyword evidence="2" id="KW-1015">Disulfide bond</keyword>
<evidence type="ECO:0000256" key="5">
    <source>
        <dbReference type="SAM" id="Phobius"/>
    </source>
</evidence>
<evidence type="ECO:0000313" key="8">
    <source>
        <dbReference type="Proteomes" id="UP001159428"/>
    </source>
</evidence>
<proteinExistence type="predicted"/>
<feature type="domain" description="CUB" evidence="6">
    <location>
        <begin position="44"/>
        <end position="174"/>
    </location>
</feature>
<organism evidence="7 8">
    <name type="scientific">Pocillopora meandrina</name>
    <dbReference type="NCBI Taxonomy" id="46732"/>
    <lineage>
        <taxon>Eukaryota</taxon>
        <taxon>Metazoa</taxon>
        <taxon>Cnidaria</taxon>
        <taxon>Anthozoa</taxon>
        <taxon>Hexacorallia</taxon>
        <taxon>Scleractinia</taxon>
        <taxon>Astrocoeniina</taxon>
        <taxon>Pocilloporidae</taxon>
        <taxon>Pocillopora</taxon>
    </lineage>
</organism>
<dbReference type="CDD" id="cd00041">
    <property type="entry name" value="CUB"/>
    <property type="match status" value="1"/>
</dbReference>
<dbReference type="Pfam" id="PF00431">
    <property type="entry name" value="CUB"/>
    <property type="match status" value="1"/>
</dbReference>
<dbReference type="Gene3D" id="2.60.120.290">
    <property type="entry name" value="Spermadhesin, CUB domain"/>
    <property type="match status" value="1"/>
</dbReference>
<keyword evidence="1" id="KW-0677">Repeat</keyword>
<feature type="region of interest" description="Disordered" evidence="4">
    <location>
        <begin position="218"/>
        <end position="256"/>
    </location>
</feature>
<keyword evidence="5" id="KW-0472">Membrane</keyword>
<protein>
    <recommendedName>
        <fullName evidence="6">CUB domain-containing protein</fullName>
    </recommendedName>
</protein>
<sequence length="304" mass="34233">MQRKETMERKAHRPSRVDLRIGVSILLAYGLTRVTLTQAQFTACTTRGNYTDDVYREVPIKNARTSVKISSPDFPKSYPRNIQCTWRIIAPFGHKVRLSFLEFDLEGTYIETGCHDYVSVSDGGLEFRDSKVVKRRCGSTKPSMVISSGTVLWLRFLTDKEVEQTGFVVKVLPVSASTSKRHIAIGVLLGVLLLILMAIILLCRKRFRKPDKNARKVHKYQELPIPTETEAEQTDPPNDVPGLPKEDTWSNASKNAEASGYCPLSEEVGMVEPKDSCSFRKGSSKKAREDESDQLEYTELLTVV</sequence>
<dbReference type="PROSITE" id="PS01180">
    <property type="entry name" value="CUB"/>
    <property type="match status" value="1"/>
</dbReference>
<keyword evidence="5" id="KW-0812">Transmembrane</keyword>
<comment type="caution">
    <text evidence="7">The sequence shown here is derived from an EMBL/GenBank/DDBJ whole genome shotgun (WGS) entry which is preliminary data.</text>
</comment>
<evidence type="ECO:0000256" key="4">
    <source>
        <dbReference type="SAM" id="MobiDB-lite"/>
    </source>
</evidence>
<dbReference type="InterPro" id="IPR000859">
    <property type="entry name" value="CUB_dom"/>
</dbReference>
<evidence type="ECO:0000313" key="7">
    <source>
        <dbReference type="EMBL" id="CAH3115127.1"/>
    </source>
</evidence>
<dbReference type="FunFam" id="2.60.120.290:FF:000005">
    <property type="entry name" value="Procollagen C-endopeptidase enhancer 1"/>
    <property type="match status" value="1"/>
</dbReference>
<dbReference type="PANTHER" id="PTHR24251:SF40">
    <property type="entry name" value="CUB DOMAIN-CONTAINING PROTEIN"/>
    <property type="match status" value="1"/>
</dbReference>
<dbReference type="AlphaFoldDB" id="A0AAU9WHG4"/>
<reference evidence="7 8" key="1">
    <citation type="submission" date="2022-05" db="EMBL/GenBank/DDBJ databases">
        <authorList>
            <consortium name="Genoscope - CEA"/>
            <person name="William W."/>
        </authorList>
    </citation>
    <scope>NUCLEOTIDE SEQUENCE [LARGE SCALE GENOMIC DNA]</scope>
</reference>
<dbReference type="InterPro" id="IPR035914">
    <property type="entry name" value="Sperma_CUB_dom_sf"/>
</dbReference>